<organism evidence="3 4">
    <name type="scientific">Streptomyces yokosukanensis</name>
    <dbReference type="NCBI Taxonomy" id="67386"/>
    <lineage>
        <taxon>Bacteria</taxon>
        <taxon>Bacillati</taxon>
        <taxon>Actinomycetota</taxon>
        <taxon>Actinomycetes</taxon>
        <taxon>Kitasatosporales</taxon>
        <taxon>Streptomycetaceae</taxon>
        <taxon>Streptomyces</taxon>
    </lineage>
</organism>
<dbReference type="AlphaFoldDB" id="A0A101PD79"/>
<evidence type="ECO:0000256" key="1">
    <source>
        <dbReference type="SAM" id="MobiDB-lite"/>
    </source>
</evidence>
<evidence type="ECO:0000313" key="3">
    <source>
        <dbReference type="EMBL" id="KUN09368.1"/>
    </source>
</evidence>
<gene>
    <name evidence="3" type="ORF">AQI95_06020</name>
</gene>
<reference evidence="3 4" key="1">
    <citation type="submission" date="2015-10" db="EMBL/GenBank/DDBJ databases">
        <title>Draft genome sequence of Streptomyces yokosukanensis DSM 40224, type strain for the species Streptomyces yokosukanensis.</title>
        <authorList>
            <person name="Ruckert C."/>
            <person name="Winkler A."/>
            <person name="Kalinowski J."/>
            <person name="Kampfer P."/>
            <person name="Glaeser S."/>
        </authorList>
    </citation>
    <scope>NUCLEOTIDE SEQUENCE [LARGE SCALE GENOMIC DNA]</scope>
    <source>
        <strain evidence="3 4">DSM 40224</strain>
    </source>
</reference>
<proteinExistence type="predicted"/>
<accession>A0A101PD79</accession>
<keyword evidence="4" id="KW-1185">Reference proteome</keyword>
<feature type="region of interest" description="Disordered" evidence="1">
    <location>
        <begin position="122"/>
        <end position="166"/>
    </location>
</feature>
<feature type="domain" description="Acyclic terpene utilisation N-terminal" evidence="2">
    <location>
        <begin position="10"/>
        <end position="126"/>
    </location>
</feature>
<dbReference type="RefSeq" id="WP_208614079.1">
    <property type="nucleotide sequence ID" value="NZ_KQ948207.1"/>
</dbReference>
<sequence>MGVRMLAATRIGCGAGFAGDRFAPASDLLDRGELDYLVLECLAERTIAAGTLRRLTDPQGGYDPLLERRLTPLLPAVATHGTRLVTNLGAANPAAAGEVAARPARRLGLELTIAVVTGDEVTAPMDPGRPAQGDGRPWPNKAVWSPPMPTWARTPSAPRWTPVPTW</sequence>
<dbReference type="InterPro" id="IPR010839">
    <property type="entry name" value="AtuA_N"/>
</dbReference>
<evidence type="ECO:0000313" key="4">
    <source>
        <dbReference type="Proteomes" id="UP000053127"/>
    </source>
</evidence>
<dbReference type="STRING" id="67386.AQI95_06020"/>
<name>A0A101PD79_9ACTN</name>
<evidence type="ECO:0000259" key="2">
    <source>
        <dbReference type="Pfam" id="PF07287"/>
    </source>
</evidence>
<dbReference type="EMBL" id="LMWN01000006">
    <property type="protein sequence ID" value="KUN09368.1"/>
    <property type="molecule type" value="Genomic_DNA"/>
</dbReference>
<dbReference type="Proteomes" id="UP000053127">
    <property type="component" value="Unassembled WGS sequence"/>
</dbReference>
<dbReference type="PANTHER" id="PTHR47472">
    <property type="entry name" value="PROPIONYL-COA CARBOXYLASE"/>
    <property type="match status" value="1"/>
</dbReference>
<dbReference type="PANTHER" id="PTHR47472:SF1">
    <property type="entry name" value="DUF1446-DOMAIN-CONTAINING PROTEIN"/>
    <property type="match status" value="1"/>
</dbReference>
<comment type="caution">
    <text evidence="3">The sequence shown here is derived from an EMBL/GenBank/DDBJ whole genome shotgun (WGS) entry which is preliminary data.</text>
</comment>
<protein>
    <recommendedName>
        <fullName evidence="2">Acyclic terpene utilisation N-terminal domain-containing protein</fullName>
    </recommendedName>
</protein>
<dbReference type="Pfam" id="PF07287">
    <property type="entry name" value="AtuA"/>
    <property type="match status" value="1"/>
</dbReference>